<feature type="binding site" evidence="6">
    <location>
        <position position="28"/>
    </location>
    <ligand>
        <name>Mg(2+)</name>
        <dbReference type="ChEBI" id="CHEBI:18420"/>
    </ligand>
</feature>
<keyword evidence="6" id="KW-0227">DNA damage</keyword>
<dbReference type="Proteomes" id="UP000677913">
    <property type="component" value="Unassembled WGS sequence"/>
</dbReference>
<evidence type="ECO:0000256" key="6">
    <source>
        <dbReference type="HAMAP-Rule" id="MF_00801"/>
    </source>
</evidence>
<dbReference type="PANTHER" id="PTHR28511:SF1">
    <property type="entry name" value="ENDONUCLEASE V"/>
    <property type="match status" value="1"/>
</dbReference>
<dbReference type="EC" id="3.1.21.7" evidence="6"/>
<dbReference type="Gene3D" id="3.30.2170.10">
    <property type="entry name" value="archaeoglobus fulgidus dsm 4304 superfamily"/>
    <property type="match status" value="1"/>
</dbReference>
<comment type="cofactor">
    <cofactor evidence="6">
        <name>Mg(2+)</name>
        <dbReference type="ChEBI" id="CHEBI:18420"/>
    </cofactor>
</comment>
<dbReference type="InterPro" id="IPR007581">
    <property type="entry name" value="Endonuclease-V"/>
</dbReference>
<keyword evidence="2 6" id="KW-0963">Cytoplasm</keyword>
<name>A0A8J7WUE5_9ACTN</name>
<organism evidence="7 8">
    <name type="scientific">Actinocrinis puniceicyclus</name>
    <dbReference type="NCBI Taxonomy" id="977794"/>
    <lineage>
        <taxon>Bacteria</taxon>
        <taxon>Bacillati</taxon>
        <taxon>Actinomycetota</taxon>
        <taxon>Actinomycetes</taxon>
        <taxon>Catenulisporales</taxon>
        <taxon>Actinospicaceae</taxon>
        <taxon>Actinocrinis</taxon>
    </lineage>
</organism>
<keyword evidence="6" id="KW-0479">Metal-binding</keyword>
<evidence type="ECO:0000313" key="8">
    <source>
        <dbReference type="Proteomes" id="UP000677913"/>
    </source>
</evidence>
<feature type="site" description="Interaction with target DNA" evidence="6">
    <location>
        <position position="66"/>
    </location>
</feature>
<comment type="catalytic activity">
    <reaction evidence="6">
        <text>Endonucleolytic cleavage at apurinic or apyrimidinic sites to products with a 5'-phosphate.</text>
        <dbReference type="EC" id="3.1.21.7"/>
    </reaction>
</comment>
<comment type="subcellular location">
    <subcellularLocation>
        <location evidence="1 6">Cytoplasm</location>
    </subcellularLocation>
</comment>
<keyword evidence="4 6" id="KW-0255">Endonuclease</keyword>
<dbReference type="NCBIfam" id="NF008629">
    <property type="entry name" value="PRK11617.1"/>
    <property type="match status" value="1"/>
</dbReference>
<reference evidence="7" key="1">
    <citation type="submission" date="2021-04" db="EMBL/GenBank/DDBJ databases">
        <title>Genome based classification of Actinospica acidithermotolerans sp. nov., an actinobacterium isolated from an Indonesian hot spring.</title>
        <authorList>
            <person name="Kusuma A.B."/>
            <person name="Putra K.E."/>
            <person name="Nafisah S."/>
            <person name="Loh J."/>
            <person name="Nouioui I."/>
            <person name="Goodfellow M."/>
        </authorList>
    </citation>
    <scope>NUCLEOTIDE SEQUENCE</scope>
    <source>
        <strain evidence="7">DSM 45618</strain>
    </source>
</reference>
<keyword evidence="5 6" id="KW-0378">Hydrolase</keyword>
<evidence type="ECO:0000256" key="4">
    <source>
        <dbReference type="ARBA" id="ARBA00022759"/>
    </source>
</evidence>
<dbReference type="GO" id="GO:0000287">
    <property type="term" value="F:magnesium ion binding"/>
    <property type="evidence" value="ECO:0007669"/>
    <property type="project" value="UniProtKB-UniRule"/>
</dbReference>
<dbReference type="Pfam" id="PF04493">
    <property type="entry name" value="Endonuclease_5"/>
    <property type="match status" value="1"/>
</dbReference>
<dbReference type="GO" id="GO:0005737">
    <property type="term" value="C:cytoplasm"/>
    <property type="evidence" value="ECO:0007669"/>
    <property type="project" value="UniProtKB-SubCell"/>
</dbReference>
<evidence type="ECO:0000256" key="5">
    <source>
        <dbReference type="ARBA" id="ARBA00022801"/>
    </source>
</evidence>
<proteinExistence type="inferred from homology"/>
<keyword evidence="3 6" id="KW-0540">Nuclease</keyword>
<dbReference type="GO" id="GO:0003727">
    <property type="term" value="F:single-stranded RNA binding"/>
    <property type="evidence" value="ECO:0007669"/>
    <property type="project" value="TreeGrafter"/>
</dbReference>
<accession>A0A8J7WUE5</accession>
<dbReference type="AlphaFoldDB" id="A0A8J7WUE5"/>
<keyword evidence="6" id="KW-0460">Magnesium</keyword>
<comment type="function">
    <text evidence="6">DNA repair enzyme involved in the repair of deaminated bases. Selectively cleaves double-stranded DNA at the second phosphodiester bond 3' to a deoxyinosine leaving behind the intact lesion on the nicked DNA.</text>
</comment>
<dbReference type="GO" id="GO:0006281">
    <property type="term" value="P:DNA repair"/>
    <property type="evidence" value="ECO:0007669"/>
    <property type="project" value="UniProtKB-UniRule"/>
</dbReference>
<dbReference type="PANTHER" id="PTHR28511">
    <property type="entry name" value="ENDONUCLEASE V"/>
    <property type="match status" value="1"/>
</dbReference>
<evidence type="ECO:0000256" key="3">
    <source>
        <dbReference type="ARBA" id="ARBA00022722"/>
    </source>
</evidence>
<dbReference type="GO" id="GO:0016891">
    <property type="term" value="F:RNA endonuclease activity producing 5'-phosphomonoesters, hydrolytic mechanism"/>
    <property type="evidence" value="ECO:0007669"/>
    <property type="project" value="TreeGrafter"/>
</dbReference>
<keyword evidence="6" id="KW-0234">DNA repair</keyword>
<evidence type="ECO:0000256" key="2">
    <source>
        <dbReference type="ARBA" id="ARBA00022490"/>
    </source>
</evidence>
<dbReference type="RefSeq" id="WP_211471001.1">
    <property type="nucleotide sequence ID" value="NZ_JAGSXH010000126.1"/>
</dbReference>
<feature type="binding site" evidence="6">
    <location>
        <position position="96"/>
    </location>
    <ligand>
        <name>Mg(2+)</name>
        <dbReference type="ChEBI" id="CHEBI:18420"/>
    </ligand>
</feature>
<dbReference type="HAMAP" id="MF_00801">
    <property type="entry name" value="Endonuclease_5"/>
    <property type="match status" value="1"/>
</dbReference>
<comment type="similarity">
    <text evidence="6">Belongs to the endonuclease V family.</text>
</comment>
<protein>
    <recommendedName>
        <fullName evidence="6">Endonuclease V</fullName>
        <ecNumber evidence="6">3.1.21.7</ecNumber>
    </recommendedName>
    <alternativeName>
        <fullName evidence="6">Deoxyinosine 3'endonuclease</fullName>
    </alternativeName>
    <alternativeName>
        <fullName evidence="6">Deoxyribonuclease V</fullName>
        <shortName evidence="6">DNase V</shortName>
    </alternativeName>
</protein>
<evidence type="ECO:0000256" key="1">
    <source>
        <dbReference type="ARBA" id="ARBA00004496"/>
    </source>
</evidence>
<dbReference type="CDD" id="cd06559">
    <property type="entry name" value="Endonuclease_V"/>
    <property type="match status" value="1"/>
</dbReference>
<sequence length="213" mass="22958">MAEQERLRPLVLPQGITARDVHLVAGVDVAYAKDESIVAGAVVVLDAHTRHIVDSASASRPVDFPYVPGLLAFRELPALLDALAALHTRPDAVACDGYGTAHPRRFGLACHLGVVTDLPTFGVAKTAFIGEYEQPGPQRGDRSQLTDHGETIGHVLRTRPGTRPVFVSTGHRIDLDTATQLTLALTADHRLPETTRHADRLSRQVLADRLGHG</sequence>
<dbReference type="GO" id="GO:0043737">
    <property type="term" value="F:deoxyribonuclease V activity"/>
    <property type="evidence" value="ECO:0007669"/>
    <property type="project" value="UniProtKB-UniRule"/>
</dbReference>
<gene>
    <name evidence="6 7" type="primary">nfi</name>
    <name evidence="7" type="ORF">KGA66_24185</name>
</gene>
<dbReference type="EMBL" id="JAGSXH010000126">
    <property type="protein sequence ID" value="MBS2966167.1"/>
    <property type="molecule type" value="Genomic_DNA"/>
</dbReference>
<keyword evidence="8" id="KW-1185">Reference proteome</keyword>
<comment type="caution">
    <text evidence="7">The sequence shown here is derived from an EMBL/GenBank/DDBJ whole genome shotgun (WGS) entry which is preliminary data.</text>
</comment>
<evidence type="ECO:0000313" key="7">
    <source>
        <dbReference type="EMBL" id="MBS2966167.1"/>
    </source>
</evidence>